<evidence type="ECO:0000259" key="4">
    <source>
        <dbReference type="PROSITE" id="PS51186"/>
    </source>
</evidence>
<dbReference type="InterPro" id="IPR003010">
    <property type="entry name" value="C-N_Hydrolase"/>
</dbReference>
<sequence length="534" mass="61043">MSAEIPSDLHLKLRNLGADDLDQLEELMEKVYSDIGGAWPRKTLLALFREFPEGQICIEGNGRVIAVALTVRCSYERFSRAHTYQDLIGRRERIRHDPKGDALYGMDVFVDPDYRGLRLGRRLYDARKELCRNLNLRAILAGGRIINYHRYAGKLTATEYIEAVRRKEVHDPILSFQLANDFEVKRLMKNYLPEDEKSRGFATLLEWNNILYEPEGLAAEEIRKSVVRIGIVQWQMRLTDSFQTWLDQVEFFVDSMADYQADFVLFPEFFNAPLMGMGDQEDQFSAIRFLAQYATPSLEALSHFAVTYNINLIAGSLPVLEGDILYNNAYLCRRDGTVDKQPKIHITPHERRDWVIQGGNTLQVFNTDAGRIGILICYDVEFPELSRLLAEEGMEILFVPFWTDTKNGFLRVQRCAQARAIENECYVAIGGSVGNLPQVENVDIQYAQSAIYSPSDFAFPHDAIIAESTPNTEMALIADLDLDKLMQLRYEGSVTNRRDRRPDLYQLRWVAEKTSDKGLSKPVSQKKTKPPEGG</sequence>
<evidence type="ECO:0000259" key="3">
    <source>
        <dbReference type="PROSITE" id="PS50263"/>
    </source>
</evidence>
<dbReference type="InterPro" id="IPR001110">
    <property type="entry name" value="UPF0012_CS"/>
</dbReference>
<dbReference type="SUPFAM" id="SSF55729">
    <property type="entry name" value="Acyl-CoA N-acyltransferases (Nat)"/>
    <property type="match status" value="1"/>
</dbReference>
<accession>D5C4T9</accession>
<evidence type="ECO:0000256" key="1">
    <source>
        <dbReference type="ARBA" id="ARBA00010613"/>
    </source>
</evidence>
<evidence type="ECO:0000313" key="5">
    <source>
        <dbReference type="EMBL" id="ADE13362.1"/>
    </source>
</evidence>
<dbReference type="Proteomes" id="UP000001844">
    <property type="component" value="Chromosome"/>
</dbReference>
<dbReference type="Pfam" id="PF00583">
    <property type="entry name" value="Acetyltransf_1"/>
    <property type="match status" value="1"/>
</dbReference>
<dbReference type="HOGENOM" id="CLU_519657_0_0_6"/>
<proteinExistence type="inferred from homology"/>
<protein>
    <submittedName>
        <fullName evidence="5">Nitrilase/cyanide hydratase and apolipoprotein N-acyltransferase</fullName>
    </submittedName>
</protein>
<dbReference type="AlphaFoldDB" id="D5C4T9"/>
<feature type="region of interest" description="Disordered" evidence="2">
    <location>
        <begin position="514"/>
        <end position="534"/>
    </location>
</feature>
<dbReference type="Gene3D" id="3.60.110.10">
    <property type="entry name" value="Carbon-nitrogen hydrolase"/>
    <property type="match status" value="1"/>
</dbReference>
<keyword evidence="6" id="KW-1185">Reference proteome</keyword>
<dbReference type="SUPFAM" id="SSF56317">
    <property type="entry name" value="Carbon-nitrogen hydrolase"/>
    <property type="match status" value="1"/>
</dbReference>
<dbReference type="PROSITE" id="PS01227">
    <property type="entry name" value="UPF0012"/>
    <property type="match status" value="1"/>
</dbReference>
<dbReference type="eggNOG" id="COG0388">
    <property type="taxonomic scope" value="Bacteria"/>
</dbReference>
<dbReference type="OrthoDB" id="9811121at2"/>
<dbReference type="STRING" id="472759.Nhal_0146"/>
<dbReference type="CDD" id="cd04301">
    <property type="entry name" value="NAT_SF"/>
    <property type="match status" value="1"/>
</dbReference>
<dbReference type="eggNOG" id="COG0456">
    <property type="taxonomic scope" value="Bacteria"/>
</dbReference>
<dbReference type="InterPro" id="IPR036526">
    <property type="entry name" value="C-N_Hydrolase_sf"/>
</dbReference>
<dbReference type="PANTHER" id="PTHR23088:SF50">
    <property type="entry name" value="HYDROLASE YHCX"/>
    <property type="match status" value="1"/>
</dbReference>
<feature type="domain" description="CN hydrolase" evidence="3">
    <location>
        <begin position="227"/>
        <end position="482"/>
    </location>
</feature>
<dbReference type="EMBL" id="CP001798">
    <property type="protein sequence ID" value="ADE13362.1"/>
    <property type="molecule type" value="Genomic_DNA"/>
</dbReference>
<dbReference type="KEGG" id="nhl:Nhal_0146"/>
<dbReference type="PROSITE" id="PS51186">
    <property type="entry name" value="GNAT"/>
    <property type="match status" value="1"/>
</dbReference>
<organism evidence="5 6">
    <name type="scientific">Nitrosococcus halophilus (strain Nc4)</name>
    <dbReference type="NCBI Taxonomy" id="472759"/>
    <lineage>
        <taxon>Bacteria</taxon>
        <taxon>Pseudomonadati</taxon>
        <taxon>Pseudomonadota</taxon>
        <taxon>Gammaproteobacteria</taxon>
        <taxon>Chromatiales</taxon>
        <taxon>Chromatiaceae</taxon>
        <taxon>Nitrosococcus</taxon>
    </lineage>
</organism>
<dbReference type="GO" id="GO:0016747">
    <property type="term" value="F:acyltransferase activity, transferring groups other than amino-acyl groups"/>
    <property type="evidence" value="ECO:0007669"/>
    <property type="project" value="InterPro"/>
</dbReference>
<dbReference type="InterPro" id="IPR000182">
    <property type="entry name" value="GNAT_dom"/>
</dbReference>
<name>D5C4T9_NITHN</name>
<dbReference type="Gene3D" id="3.40.630.30">
    <property type="match status" value="1"/>
</dbReference>
<comment type="similarity">
    <text evidence="1">Belongs to the carbon-nitrogen hydrolase superfamily. NIT1/NIT2 family.</text>
</comment>
<evidence type="ECO:0000256" key="2">
    <source>
        <dbReference type="SAM" id="MobiDB-lite"/>
    </source>
</evidence>
<dbReference type="CDD" id="cd07574">
    <property type="entry name" value="nitrilase_Rim1_like"/>
    <property type="match status" value="1"/>
</dbReference>
<feature type="domain" description="N-acetyltransferase" evidence="4">
    <location>
        <begin position="11"/>
        <end position="193"/>
    </location>
</feature>
<dbReference type="Pfam" id="PF00795">
    <property type="entry name" value="CN_hydrolase"/>
    <property type="match status" value="1"/>
</dbReference>
<evidence type="ECO:0000313" key="6">
    <source>
        <dbReference type="Proteomes" id="UP000001844"/>
    </source>
</evidence>
<dbReference type="PANTHER" id="PTHR23088">
    <property type="entry name" value="NITRILASE-RELATED"/>
    <property type="match status" value="1"/>
</dbReference>
<dbReference type="RefSeq" id="WP_013031258.1">
    <property type="nucleotide sequence ID" value="NC_013960.1"/>
</dbReference>
<gene>
    <name evidence="5" type="ordered locus">Nhal_0146</name>
</gene>
<reference evidence="6" key="1">
    <citation type="submission" date="2010-04" db="EMBL/GenBank/DDBJ databases">
        <title>Complete genome sequence of Nitrosococcus halophilus Nc4, a salt-adapted, aerobic obligate ammonia-oxidizing sulfur purple bacterium.</title>
        <authorList>
            <consortium name="US DOE Joint Genome Institute"/>
            <person name="Campbell M.A."/>
            <person name="Malfatti S.A."/>
            <person name="Chain P.S.G."/>
            <person name="Heidelberg J.F."/>
            <person name="Ward B.B."/>
            <person name="Klotz M.G."/>
        </authorList>
    </citation>
    <scope>NUCLEOTIDE SEQUENCE [LARGE SCALE GENOMIC DNA]</scope>
    <source>
        <strain evidence="6">Nc4</strain>
    </source>
</reference>
<dbReference type="PROSITE" id="PS50263">
    <property type="entry name" value="CN_HYDROLASE"/>
    <property type="match status" value="1"/>
</dbReference>
<dbReference type="InterPro" id="IPR016181">
    <property type="entry name" value="Acyl_CoA_acyltransferase"/>
</dbReference>